<accession>A0ABR2KK24</accession>
<dbReference type="Proteomes" id="UP001470230">
    <property type="component" value="Unassembled WGS sequence"/>
</dbReference>
<comment type="caution">
    <text evidence="1">The sequence shown here is derived from an EMBL/GenBank/DDBJ whole genome shotgun (WGS) entry which is preliminary data.</text>
</comment>
<gene>
    <name evidence="1" type="ORF">M9Y10_028699</name>
</gene>
<sequence>MSIEDELIGLTHDVQYTNGDPNYAPLYEFFSKILQKNQTIKITPKIREIIPFLSSCDSGHLWSVAQRTIPGVKPSMLVPDLDIHTKPFVARRSQRVSLTPRPTSIPTSFQLPIHQLQKKTVRPIQVMTTRDILPALATSIPGQFYYCSPKKKIITESRDSALSYNVHRKRLPPIPINPDQKIFTLRGMLEISPKSRGNFVPMKQFLYSKEKLFLSSNIPFFYNWLQNKMFIRWFYRLRNKRYKRTQSAVLNSCPFGHTEFIDMYFEIRDTANTIFTQINPISDDKESTDLFEGLVKNSNESIEEMKSNMKKLFVVLAEKITKFIQQVTGISQVLRADFNILKKINALPKPLIPYSIDDGHNDSLTSCQIRTKILHRERRRAFDRKEYLPRFFIMVRFFLRDFFVERLHSALREFYFRFIESPPTKSHQVQLFLDEKDGLLFSPSRTEFVNWFNIVDQAVKDIVICDQLTLDQEVMDQIFPDNDCPDVLIIKDVAVNQEMIEMRENALIAINDAYDYFEKKLKSSQILLIKMQSRLEEITNIEEYKDTEQYVNVVKETLDNITDIEQLSRILTYGSLFTDMKEGKVAAIDKVNKTLDKVKALGIARAKSFYEEIDNDRNEYTKSLSFIKTQGIDLETPAMISLKKTIKTKCESYIPLVQCIVTTWPTDVAVAEIHNFLFNVREILSLVTPKPRMKRIKKKKISKTEAETETE</sequence>
<evidence type="ECO:0008006" key="3">
    <source>
        <dbReference type="Google" id="ProtNLM"/>
    </source>
</evidence>
<proteinExistence type="predicted"/>
<keyword evidence="2" id="KW-1185">Reference proteome</keyword>
<organism evidence="1 2">
    <name type="scientific">Tritrichomonas musculus</name>
    <dbReference type="NCBI Taxonomy" id="1915356"/>
    <lineage>
        <taxon>Eukaryota</taxon>
        <taxon>Metamonada</taxon>
        <taxon>Parabasalia</taxon>
        <taxon>Tritrichomonadida</taxon>
        <taxon>Tritrichomonadidae</taxon>
        <taxon>Tritrichomonas</taxon>
    </lineage>
</organism>
<reference evidence="1 2" key="1">
    <citation type="submission" date="2024-04" db="EMBL/GenBank/DDBJ databases">
        <title>Tritrichomonas musculus Genome.</title>
        <authorList>
            <person name="Alves-Ferreira E."/>
            <person name="Grigg M."/>
            <person name="Lorenzi H."/>
            <person name="Galac M."/>
        </authorList>
    </citation>
    <scope>NUCLEOTIDE SEQUENCE [LARGE SCALE GENOMIC DNA]</scope>
    <source>
        <strain evidence="1 2">EAF2021</strain>
    </source>
</reference>
<name>A0ABR2KK24_9EUKA</name>
<evidence type="ECO:0000313" key="1">
    <source>
        <dbReference type="EMBL" id="KAK8891489.1"/>
    </source>
</evidence>
<protein>
    <recommendedName>
        <fullName evidence="3">Dynein heavy chain linker domain-containing protein</fullName>
    </recommendedName>
</protein>
<dbReference type="EMBL" id="JAPFFF010000004">
    <property type="protein sequence ID" value="KAK8891489.1"/>
    <property type="molecule type" value="Genomic_DNA"/>
</dbReference>
<evidence type="ECO:0000313" key="2">
    <source>
        <dbReference type="Proteomes" id="UP001470230"/>
    </source>
</evidence>